<keyword evidence="1" id="KW-0472">Membrane</keyword>
<gene>
    <name evidence="3" type="ORF">RchiOBHm_Chr1g0315761</name>
</gene>
<dbReference type="PANTHER" id="PTHR33659">
    <property type="entry name" value="PROTEIN, PUTATIVE-RELATED-RELATED"/>
    <property type="match status" value="1"/>
</dbReference>
<keyword evidence="1" id="KW-1133">Transmembrane helix</keyword>
<dbReference type="Proteomes" id="UP000238479">
    <property type="component" value="Chromosome 1"/>
</dbReference>
<dbReference type="EMBL" id="PDCK01000039">
    <property type="protein sequence ID" value="PRQ54626.1"/>
    <property type="molecule type" value="Genomic_DNA"/>
</dbReference>
<proteinExistence type="predicted"/>
<feature type="signal peptide" evidence="2">
    <location>
        <begin position="1"/>
        <end position="29"/>
    </location>
</feature>
<keyword evidence="2" id="KW-0732">Signal</keyword>
<dbReference type="OMA" id="SGAMIIC"/>
<dbReference type="Gramene" id="PRQ54626">
    <property type="protein sequence ID" value="PRQ54626"/>
    <property type="gene ID" value="RchiOBHm_Chr1g0315761"/>
</dbReference>
<dbReference type="PANTHER" id="PTHR33659:SF1">
    <property type="entry name" value="PROTEIN, PUTATIVE-RELATED"/>
    <property type="match status" value="1"/>
</dbReference>
<evidence type="ECO:0000313" key="4">
    <source>
        <dbReference type="Proteomes" id="UP000238479"/>
    </source>
</evidence>
<accession>A0A2P6S7G1</accession>
<keyword evidence="4" id="KW-1185">Reference proteome</keyword>
<evidence type="ECO:0000256" key="1">
    <source>
        <dbReference type="SAM" id="Phobius"/>
    </source>
</evidence>
<sequence>MAGHLSVAAVKALVFAFFVVALFAASSTAQDFDAAAAPAPAPALDHGAAAHSAMASGAMIICLPLFLSVLALFKH</sequence>
<evidence type="ECO:0000313" key="3">
    <source>
        <dbReference type="EMBL" id="PRQ54626.1"/>
    </source>
</evidence>
<organism evidence="3 4">
    <name type="scientific">Rosa chinensis</name>
    <name type="common">China rose</name>
    <dbReference type="NCBI Taxonomy" id="74649"/>
    <lineage>
        <taxon>Eukaryota</taxon>
        <taxon>Viridiplantae</taxon>
        <taxon>Streptophyta</taxon>
        <taxon>Embryophyta</taxon>
        <taxon>Tracheophyta</taxon>
        <taxon>Spermatophyta</taxon>
        <taxon>Magnoliopsida</taxon>
        <taxon>eudicotyledons</taxon>
        <taxon>Gunneridae</taxon>
        <taxon>Pentapetalae</taxon>
        <taxon>rosids</taxon>
        <taxon>fabids</taxon>
        <taxon>Rosales</taxon>
        <taxon>Rosaceae</taxon>
        <taxon>Rosoideae</taxon>
        <taxon>Rosoideae incertae sedis</taxon>
        <taxon>Rosa</taxon>
    </lineage>
</organism>
<evidence type="ECO:0008006" key="5">
    <source>
        <dbReference type="Google" id="ProtNLM"/>
    </source>
</evidence>
<name>A0A2P6S7G1_ROSCH</name>
<evidence type="ECO:0000256" key="2">
    <source>
        <dbReference type="SAM" id="SignalP"/>
    </source>
</evidence>
<keyword evidence="1" id="KW-0812">Transmembrane</keyword>
<protein>
    <recommendedName>
        <fullName evidence="5">Arabinogalactan peptide, AGP</fullName>
    </recommendedName>
</protein>
<feature type="transmembrane region" description="Helical" evidence="1">
    <location>
        <begin position="53"/>
        <end position="73"/>
    </location>
</feature>
<reference evidence="3 4" key="1">
    <citation type="journal article" date="2018" name="Nat. Genet.">
        <title>The Rosa genome provides new insights in the design of modern roses.</title>
        <authorList>
            <person name="Bendahmane M."/>
        </authorList>
    </citation>
    <scope>NUCLEOTIDE SEQUENCE [LARGE SCALE GENOMIC DNA]</scope>
    <source>
        <strain evidence="4">cv. Old Blush</strain>
    </source>
</reference>
<feature type="chain" id="PRO_5015114990" description="Arabinogalactan peptide, AGP" evidence="2">
    <location>
        <begin position="30"/>
        <end position="75"/>
    </location>
</feature>
<dbReference type="AlphaFoldDB" id="A0A2P6S7G1"/>
<comment type="caution">
    <text evidence="3">The sequence shown here is derived from an EMBL/GenBank/DDBJ whole genome shotgun (WGS) entry which is preliminary data.</text>
</comment>